<proteinExistence type="predicted"/>
<keyword evidence="2" id="KW-1185">Reference proteome</keyword>
<organism evidence="1 2">
    <name type="scientific">Collybia nuda</name>
    <dbReference type="NCBI Taxonomy" id="64659"/>
    <lineage>
        <taxon>Eukaryota</taxon>
        <taxon>Fungi</taxon>
        <taxon>Dikarya</taxon>
        <taxon>Basidiomycota</taxon>
        <taxon>Agaricomycotina</taxon>
        <taxon>Agaricomycetes</taxon>
        <taxon>Agaricomycetidae</taxon>
        <taxon>Agaricales</taxon>
        <taxon>Tricholomatineae</taxon>
        <taxon>Clitocybaceae</taxon>
        <taxon>Collybia</taxon>
    </lineage>
</organism>
<evidence type="ECO:0000313" key="2">
    <source>
        <dbReference type="Proteomes" id="UP000807353"/>
    </source>
</evidence>
<comment type="caution">
    <text evidence="1">The sequence shown here is derived from an EMBL/GenBank/DDBJ whole genome shotgun (WGS) entry which is preliminary data.</text>
</comment>
<reference evidence="1" key="1">
    <citation type="submission" date="2020-11" db="EMBL/GenBank/DDBJ databases">
        <authorList>
            <consortium name="DOE Joint Genome Institute"/>
            <person name="Ahrendt S."/>
            <person name="Riley R."/>
            <person name="Andreopoulos W."/>
            <person name="Labutti K."/>
            <person name="Pangilinan J."/>
            <person name="Ruiz-Duenas F.J."/>
            <person name="Barrasa J.M."/>
            <person name="Sanchez-Garcia M."/>
            <person name="Camarero S."/>
            <person name="Miyauchi S."/>
            <person name="Serrano A."/>
            <person name="Linde D."/>
            <person name="Babiker R."/>
            <person name="Drula E."/>
            <person name="Ayuso-Fernandez I."/>
            <person name="Pacheco R."/>
            <person name="Padilla G."/>
            <person name="Ferreira P."/>
            <person name="Barriuso J."/>
            <person name="Kellner H."/>
            <person name="Castanera R."/>
            <person name="Alfaro M."/>
            <person name="Ramirez L."/>
            <person name="Pisabarro A.G."/>
            <person name="Kuo A."/>
            <person name="Tritt A."/>
            <person name="Lipzen A."/>
            <person name="He G."/>
            <person name="Yan M."/>
            <person name="Ng V."/>
            <person name="Cullen D."/>
            <person name="Martin F."/>
            <person name="Rosso M.-N."/>
            <person name="Henrissat B."/>
            <person name="Hibbett D."/>
            <person name="Martinez A.T."/>
            <person name="Grigoriev I.V."/>
        </authorList>
    </citation>
    <scope>NUCLEOTIDE SEQUENCE</scope>
    <source>
        <strain evidence="1">CBS 247.69</strain>
    </source>
</reference>
<dbReference type="AlphaFoldDB" id="A0A9P5XYZ3"/>
<name>A0A9P5XYZ3_9AGAR</name>
<protein>
    <submittedName>
        <fullName evidence="1">Uncharacterized protein</fullName>
    </submittedName>
</protein>
<dbReference type="EMBL" id="MU150312">
    <property type="protein sequence ID" value="KAF9459649.1"/>
    <property type="molecule type" value="Genomic_DNA"/>
</dbReference>
<dbReference type="OrthoDB" id="6132182at2759"/>
<accession>A0A9P5XYZ3</accession>
<gene>
    <name evidence="1" type="ORF">BDZ94DRAFT_1312161</name>
</gene>
<dbReference type="Gene3D" id="1.10.1280.10">
    <property type="entry name" value="Di-copper center containing domain from catechol oxidase"/>
    <property type="match status" value="1"/>
</dbReference>
<evidence type="ECO:0000313" key="1">
    <source>
        <dbReference type="EMBL" id="KAF9459649.1"/>
    </source>
</evidence>
<sequence length="145" mass="16010">MSDSNASFNPFIVDPRIEIRTFQSNEEGFSLFTQALINLFTGGPCSECGQDRPPPCLCSLEVVERGLVKEAREIIDNLETGEQLSPDTQQVWRKAADDIHIPYWDRSAPVPPVLSDPKLTLAMPDGSTSVVDNILLPLRDLLPSS</sequence>
<dbReference type="Proteomes" id="UP000807353">
    <property type="component" value="Unassembled WGS sequence"/>
</dbReference>
<dbReference type="InterPro" id="IPR008922">
    <property type="entry name" value="Di-copper_centre_dom_sf"/>
</dbReference>